<evidence type="ECO:0000313" key="2">
    <source>
        <dbReference type="EMBL" id="PSU23117.1"/>
    </source>
</evidence>
<dbReference type="Proteomes" id="UP000241405">
    <property type="component" value="Unassembled WGS sequence"/>
</dbReference>
<dbReference type="InterPro" id="IPR014510">
    <property type="entry name" value="Tellurite-R_YeaR"/>
</dbReference>
<dbReference type="STRING" id="659.AYY26_16480"/>
<organism evidence="3 5">
    <name type="scientific">Photobacterium phosphoreum</name>
    <dbReference type="NCBI Taxonomy" id="659"/>
    <lineage>
        <taxon>Bacteria</taxon>
        <taxon>Pseudomonadati</taxon>
        <taxon>Pseudomonadota</taxon>
        <taxon>Gammaproteobacteria</taxon>
        <taxon>Vibrionales</taxon>
        <taxon>Vibrionaceae</taxon>
        <taxon>Photobacterium</taxon>
    </lineage>
</organism>
<proteinExistence type="predicted"/>
<dbReference type="InterPro" id="IPR015392">
    <property type="entry name" value="TehB/YeaR-like_dom"/>
</dbReference>
<comment type="caution">
    <text evidence="3">The sequence shown here is derived from an EMBL/GenBank/DDBJ whole genome shotgun (WGS) entry which is preliminary data.</text>
</comment>
<sequence>MATIPTDFVNYKSTAIFTPENIPKMFLHLHNTRVGVYGEICVSQGQLKFYGFSDRRGDIEQEIIINAGDTAISPPQYWHKVEFLTADTQFQVCFYAQKNSQIVRDNLNERSPE</sequence>
<protein>
    <submittedName>
        <fullName evidence="3">Cytoplasmic protein</fullName>
    </submittedName>
</protein>
<dbReference type="Proteomes" id="UP000241618">
    <property type="component" value="Unassembled WGS sequence"/>
</dbReference>
<dbReference type="EMBL" id="PYMO01000017">
    <property type="protein sequence ID" value="PSU23117.1"/>
    <property type="molecule type" value="Genomic_DNA"/>
</dbReference>
<dbReference type="PIRSF" id="PIRSF020632">
    <property type="entry name" value="YeaR"/>
    <property type="match status" value="1"/>
</dbReference>
<gene>
    <name evidence="3" type="ORF">C9J18_07780</name>
    <name evidence="2" type="ORF">CTM96_14955</name>
</gene>
<reference evidence="4 5" key="1">
    <citation type="submission" date="2018-03" db="EMBL/GenBank/DDBJ databases">
        <title>Whole genome sequencing of Histamine producing bacteria.</title>
        <authorList>
            <person name="Butler K."/>
        </authorList>
    </citation>
    <scope>NUCLEOTIDE SEQUENCE [LARGE SCALE GENOMIC DNA]</scope>
    <source>
        <strain evidence="3 5">FS-6.1</strain>
        <strain evidence="2 4">FS-6.2</strain>
    </source>
</reference>
<name>A0A2T3JUD7_PHOPO</name>
<dbReference type="SUPFAM" id="SSF51197">
    <property type="entry name" value="Clavaminate synthase-like"/>
    <property type="match status" value="1"/>
</dbReference>
<dbReference type="AlphaFoldDB" id="A0A2T3JUD7"/>
<dbReference type="Gene3D" id="2.60.120.10">
    <property type="entry name" value="Jelly Rolls"/>
    <property type="match status" value="1"/>
</dbReference>
<dbReference type="InterPro" id="IPR014710">
    <property type="entry name" value="RmlC-like_jellyroll"/>
</dbReference>
<evidence type="ECO:0000313" key="3">
    <source>
        <dbReference type="EMBL" id="PSU52816.1"/>
    </source>
</evidence>
<dbReference type="RefSeq" id="WP_107189340.1">
    <property type="nucleotide sequence ID" value="NZ_PYMN01000004.1"/>
</dbReference>
<evidence type="ECO:0000259" key="1">
    <source>
        <dbReference type="Pfam" id="PF09313"/>
    </source>
</evidence>
<feature type="domain" description="TehB/YeaR-like" evidence="1">
    <location>
        <begin position="12"/>
        <end position="92"/>
    </location>
</feature>
<evidence type="ECO:0000313" key="4">
    <source>
        <dbReference type="Proteomes" id="UP000241405"/>
    </source>
</evidence>
<evidence type="ECO:0000313" key="5">
    <source>
        <dbReference type="Proteomes" id="UP000241618"/>
    </source>
</evidence>
<accession>A0A2T3JUD7</accession>
<dbReference type="Pfam" id="PF09313">
    <property type="entry name" value="TehB-like"/>
    <property type="match status" value="1"/>
</dbReference>
<dbReference type="EMBL" id="PYMP01000005">
    <property type="protein sequence ID" value="PSU52816.1"/>
    <property type="molecule type" value="Genomic_DNA"/>
</dbReference>
<keyword evidence="4" id="KW-1185">Reference proteome</keyword>